<evidence type="ECO:0000256" key="6">
    <source>
        <dbReference type="ARBA" id="ARBA00023027"/>
    </source>
</evidence>
<proteinExistence type="inferred from homology"/>
<evidence type="ECO:0000313" key="10">
    <source>
        <dbReference type="Proteomes" id="UP000183263"/>
    </source>
</evidence>
<reference evidence="9 10" key="1">
    <citation type="submission" date="2016-10" db="EMBL/GenBank/DDBJ databases">
        <authorList>
            <person name="de Groot N.N."/>
        </authorList>
    </citation>
    <scope>NUCLEOTIDE SEQUENCE [LARGE SCALE GENOMIC DNA]</scope>
    <source>
        <strain evidence="9 10">DSM 44892</strain>
    </source>
</reference>
<dbReference type="PANTHER" id="PTHR43706:SF47">
    <property type="entry name" value="EXTERNAL NADH-UBIQUINONE OXIDOREDUCTASE 1, MITOCHONDRIAL-RELATED"/>
    <property type="match status" value="1"/>
</dbReference>
<dbReference type="PANTHER" id="PTHR43706">
    <property type="entry name" value="NADH DEHYDROGENASE"/>
    <property type="match status" value="1"/>
</dbReference>
<dbReference type="EMBL" id="FNDN01000001">
    <property type="protein sequence ID" value="SDH19826.1"/>
    <property type="molecule type" value="Genomic_DNA"/>
</dbReference>
<evidence type="ECO:0000256" key="7">
    <source>
        <dbReference type="ARBA" id="ARBA00047599"/>
    </source>
</evidence>
<dbReference type="Pfam" id="PF07992">
    <property type="entry name" value="Pyr_redox_2"/>
    <property type="match status" value="1"/>
</dbReference>
<dbReference type="SUPFAM" id="SSF51905">
    <property type="entry name" value="FAD/NAD(P)-binding domain"/>
    <property type="match status" value="2"/>
</dbReference>
<sequence>MTGSGPRPRVVIVGGGFGGLRVARQLRGVPADVVLLDRRPDHVFQPLLYQCATGLLSEGEISSPLRHLLRRQRNVDVVLGEATDVDLGRGVVVATRFDGSRFELGFDHLVVAAGMRQAYHGHDEYVRWAPGMKTLDDALEIRRRIVSAFEMAESLPTAEERRPWLTFVVAGAGPTGVELAGQIRELATRALEREFRTVDPAEARVLLVHGGDRVLPSFAPTLSRAARRALDGLGVETHLGVHVTAVDEHGVETTTKGDAVTARYDARTVLWTAGVEAVPFAQALASACGVEQVAGGRIAVTPDLRVPAHPRVRVIGDLMALDELPGVAEVAMQSGRYVGRSLREEIVTGLAPRRPFRYRDLGTAAYISRGNAIVQAGPVRVSGRLGWVSWGAVHIAFLAGYRNRIATLASWSATLASGSRRERAVVASPD</sequence>
<feature type="domain" description="FAD/NAD(P)-binding" evidence="8">
    <location>
        <begin position="9"/>
        <end position="335"/>
    </location>
</feature>
<evidence type="ECO:0000256" key="3">
    <source>
        <dbReference type="ARBA" id="ARBA00022630"/>
    </source>
</evidence>
<protein>
    <recommendedName>
        <fullName evidence="2">NADH:ubiquinone reductase (non-electrogenic)</fullName>
        <ecNumber evidence="2">1.6.5.9</ecNumber>
    </recommendedName>
</protein>
<evidence type="ECO:0000256" key="5">
    <source>
        <dbReference type="ARBA" id="ARBA00023002"/>
    </source>
</evidence>
<dbReference type="PRINTS" id="PR00368">
    <property type="entry name" value="FADPNR"/>
</dbReference>
<dbReference type="AlphaFoldDB" id="A0A1G8AG65"/>
<keyword evidence="3" id="KW-0285">Flavoprotein</keyword>
<dbReference type="Proteomes" id="UP000183263">
    <property type="component" value="Unassembled WGS sequence"/>
</dbReference>
<comment type="similarity">
    <text evidence="1">Belongs to the NADH dehydrogenase family.</text>
</comment>
<dbReference type="GO" id="GO:0050136">
    <property type="term" value="F:NADH dehydrogenase (quinone) (non-electrogenic) activity"/>
    <property type="evidence" value="ECO:0007669"/>
    <property type="project" value="UniProtKB-EC"/>
</dbReference>
<accession>A0A1G8AG65</accession>
<organism evidence="9 10">
    <name type="scientific">Rhodococcus triatomae</name>
    <dbReference type="NCBI Taxonomy" id="300028"/>
    <lineage>
        <taxon>Bacteria</taxon>
        <taxon>Bacillati</taxon>
        <taxon>Actinomycetota</taxon>
        <taxon>Actinomycetes</taxon>
        <taxon>Mycobacteriales</taxon>
        <taxon>Nocardiaceae</taxon>
        <taxon>Rhodococcus</taxon>
    </lineage>
</organism>
<evidence type="ECO:0000256" key="2">
    <source>
        <dbReference type="ARBA" id="ARBA00012637"/>
    </source>
</evidence>
<gene>
    <name evidence="9" type="ORF">SAMN05444695_101413</name>
</gene>
<evidence type="ECO:0000313" key="9">
    <source>
        <dbReference type="EMBL" id="SDH19826.1"/>
    </source>
</evidence>
<dbReference type="PRINTS" id="PR00411">
    <property type="entry name" value="PNDRDTASEI"/>
</dbReference>
<dbReference type="EC" id="1.6.5.9" evidence="2"/>
<comment type="catalytic activity">
    <reaction evidence="7">
        <text>a quinone + NADH + H(+) = a quinol + NAD(+)</text>
        <dbReference type="Rhea" id="RHEA:46160"/>
        <dbReference type="ChEBI" id="CHEBI:15378"/>
        <dbReference type="ChEBI" id="CHEBI:24646"/>
        <dbReference type="ChEBI" id="CHEBI:57540"/>
        <dbReference type="ChEBI" id="CHEBI:57945"/>
        <dbReference type="ChEBI" id="CHEBI:132124"/>
        <dbReference type="EC" id="1.6.5.9"/>
    </reaction>
</comment>
<keyword evidence="4" id="KW-0274">FAD</keyword>
<dbReference type="InterPro" id="IPR023753">
    <property type="entry name" value="FAD/NAD-binding_dom"/>
</dbReference>
<keyword evidence="10" id="KW-1185">Reference proteome</keyword>
<evidence type="ECO:0000256" key="1">
    <source>
        <dbReference type="ARBA" id="ARBA00005272"/>
    </source>
</evidence>
<dbReference type="InterPro" id="IPR036188">
    <property type="entry name" value="FAD/NAD-bd_sf"/>
</dbReference>
<keyword evidence="6" id="KW-0520">NAD</keyword>
<name>A0A1G8AG65_9NOCA</name>
<keyword evidence="5" id="KW-0560">Oxidoreductase</keyword>
<evidence type="ECO:0000256" key="4">
    <source>
        <dbReference type="ARBA" id="ARBA00022827"/>
    </source>
</evidence>
<dbReference type="Gene3D" id="3.50.50.100">
    <property type="match status" value="1"/>
</dbReference>
<evidence type="ECO:0000259" key="8">
    <source>
        <dbReference type="Pfam" id="PF07992"/>
    </source>
</evidence>
<dbReference type="InterPro" id="IPR045024">
    <property type="entry name" value="NDH-2"/>
</dbReference>